<organism evidence="2 3">
    <name type="scientific">Rhodovulum steppense</name>
    <dbReference type="NCBI Taxonomy" id="540251"/>
    <lineage>
        <taxon>Bacteria</taxon>
        <taxon>Pseudomonadati</taxon>
        <taxon>Pseudomonadota</taxon>
        <taxon>Alphaproteobacteria</taxon>
        <taxon>Rhodobacterales</taxon>
        <taxon>Paracoccaceae</taxon>
        <taxon>Rhodovulum</taxon>
    </lineage>
</organism>
<evidence type="ECO:0000313" key="2">
    <source>
        <dbReference type="EMBL" id="TCM88016.1"/>
    </source>
</evidence>
<keyword evidence="1" id="KW-0732">Signal</keyword>
<dbReference type="OrthoDB" id="7724906at2"/>
<comment type="caution">
    <text evidence="2">The sequence shown here is derived from an EMBL/GenBank/DDBJ whole genome shotgun (WGS) entry which is preliminary data.</text>
</comment>
<dbReference type="EMBL" id="SLVM01000001">
    <property type="protein sequence ID" value="TCM88016.1"/>
    <property type="molecule type" value="Genomic_DNA"/>
</dbReference>
<gene>
    <name evidence="2" type="ORF">EV216_10126</name>
</gene>
<feature type="signal peptide" evidence="1">
    <location>
        <begin position="1"/>
        <end position="18"/>
    </location>
</feature>
<dbReference type="AlphaFoldDB" id="A0A4R1Z3J2"/>
<accession>A0A4R1Z3J2</accession>
<reference evidence="2 3" key="1">
    <citation type="submission" date="2019-03" db="EMBL/GenBank/DDBJ databases">
        <title>Genomic Encyclopedia of Type Strains, Phase IV (KMG-IV): sequencing the most valuable type-strain genomes for metagenomic binning, comparative biology and taxonomic classification.</title>
        <authorList>
            <person name="Goeker M."/>
        </authorList>
    </citation>
    <scope>NUCLEOTIDE SEQUENCE [LARGE SCALE GENOMIC DNA]</scope>
    <source>
        <strain evidence="2 3">DSM 21153</strain>
    </source>
</reference>
<dbReference type="Proteomes" id="UP000295277">
    <property type="component" value="Unassembled WGS sequence"/>
</dbReference>
<feature type="chain" id="PRO_5020263183" evidence="1">
    <location>
        <begin position="19"/>
        <end position="144"/>
    </location>
</feature>
<name>A0A4R1Z3J2_9RHOB</name>
<dbReference type="RefSeq" id="WP_132693034.1">
    <property type="nucleotide sequence ID" value="NZ_SLVM01000001.1"/>
</dbReference>
<evidence type="ECO:0000313" key="3">
    <source>
        <dbReference type="Proteomes" id="UP000295277"/>
    </source>
</evidence>
<proteinExistence type="predicted"/>
<keyword evidence="3" id="KW-1185">Reference proteome</keyword>
<sequence length="144" mass="15194">MKTLLACCLIALAGPACAQDWGDLDSALIRDLAPGGESLGSYWMPDHADPAEATRALAVLYAHISGSASGFTIHAGLYARDAEGLRYAGPVSGLFGTEPRAPVFHAERMELTTSMPGPDDPRCCPSRAQRWSIDYATLAATALD</sequence>
<protein>
    <submittedName>
        <fullName evidence="2">Uncharacterized protein</fullName>
    </submittedName>
</protein>
<evidence type="ECO:0000256" key="1">
    <source>
        <dbReference type="SAM" id="SignalP"/>
    </source>
</evidence>